<evidence type="ECO:0000313" key="3">
    <source>
        <dbReference type="EMBL" id="GIY06334.1"/>
    </source>
</evidence>
<organism evidence="3 4">
    <name type="scientific">Caerostris darwini</name>
    <dbReference type="NCBI Taxonomy" id="1538125"/>
    <lineage>
        <taxon>Eukaryota</taxon>
        <taxon>Metazoa</taxon>
        <taxon>Ecdysozoa</taxon>
        <taxon>Arthropoda</taxon>
        <taxon>Chelicerata</taxon>
        <taxon>Arachnida</taxon>
        <taxon>Araneae</taxon>
        <taxon>Araneomorphae</taxon>
        <taxon>Entelegynae</taxon>
        <taxon>Araneoidea</taxon>
        <taxon>Araneidae</taxon>
        <taxon>Caerostris</taxon>
    </lineage>
</organism>
<evidence type="ECO:0000256" key="2">
    <source>
        <dbReference type="SAM" id="SignalP"/>
    </source>
</evidence>
<accession>A0AAV4QA96</accession>
<comment type="caution">
    <text evidence="3">The sequence shown here is derived from an EMBL/GenBank/DDBJ whole genome shotgun (WGS) entry which is preliminary data.</text>
</comment>
<dbReference type="AlphaFoldDB" id="A0AAV4QA96"/>
<dbReference type="Proteomes" id="UP001054837">
    <property type="component" value="Unassembled WGS sequence"/>
</dbReference>
<feature type="chain" id="PRO_5043585081" evidence="2">
    <location>
        <begin position="29"/>
        <end position="203"/>
    </location>
</feature>
<feature type="region of interest" description="Disordered" evidence="1">
    <location>
        <begin position="61"/>
        <end position="84"/>
    </location>
</feature>
<evidence type="ECO:0000256" key="1">
    <source>
        <dbReference type="SAM" id="MobiDB-lite"/>
    </source>
</evidence>
<name>A0AAV4QA96_9ARAC</name>
<feature type="compositionally biased region" description="Basic and acidic residues" evidence="1">
    <location>
        <begin position="75"/>
        <end position="84"/>
    </location>
</feature>
<dbReference type="EMBL" id="BPLQ01004198">
    <property type="protein sequence ID" value="GIY06334.1"/>
    <property type="molecule type" value="Genomic_DNA"/>
</dbReference>
<evidence type="ECO:0000313" key="4">
    <source>
        <dbReference type="Proteomes" id="UP001054837"/>
    </source>
</evidence>
<protein>
    <submittedName>
        <fullName evidence="3">Uncharacterized protein</fullName>
    </submittedName>
</protein>
<feature type="signal peptide" evidence="2">
    <location>
        <begin position="1"/>
        <end position="28"/>
    </location>
</feature>
<feature type="compositionally biased region" description="Polar residues" evidence="1">
    <location>
        <begin position="61"/>
        <end position="73"/>
    </location>
</feature>
<sequence>MSPEKVLFSLLFSLFICLPPYTLPPTLSIGVLKSRELINLFNHLKFSICVGSKCSTLTRNDVNPTSRKNSLRNSDLPENHRGDDFEESQTVREFLRRPNFSSISSVAKLFEQISSGVHSWRRKEVPKLFEPFFSAQTARADLLRSSFLEKKRSAQTVRAFLQCPCCSSRSPQEFIPGEEKCPNCSSRSLQEFIPEEEKKCPNT</sequence>
<proteinExistence type="predicted"/>
<keyword evidence="4" id="KW-1185">Reference proteome</keyword>
<gene>
    <name evidence="3" type="ORF">CDAR_569161</name>
</gene>
<keyword evidence="2" id="KW-0732">Signal</keyword>
<reference evidence="3 4" key="1">
    <citation type="submission" date="2021-06" db="EMBL/GenBank/DDBJ databases">
        <title>Caerostris darwini draft genome.</title>
        <authorList>
            <person name="Kono N."/>
            <person name="Arakawa K."/>
        </authorList>
    </citation>
    <scope>NUCLEOTIDE SEQUENCE [LARGE SCALE GENOMIC DNA]</scope>
</reference>